<feature type="region of interest" description="Disordered" evidence="1">
    <location>
        <begin position="89"/>
        <end position="124"/>
    </location>
</feature>
<dbReference type="Proteomes" id="UP000784294">
    <property type="component" value="Unassembled WGS sequence"/>
</dbReference>
<dbReference type="AlphaFoldDB" id="A0A3S5AT02"/>
<dbReference type="EMBL" id="CAAALY010253833">
    <property type="protein sequence ID" value="VEL37036.1"/>
    <property type="molecule type" value="Genomic_DNA"/>
</dbReference>
<reference evidence="2" key="1">
    <citation type="submission" date="2018-11" db="EMBL/GenBank/DDBJ databases">
        <authorList>
            <consortium name="Pathogen Informatics"/>
        </authorList>
    </citation>
    <scope>NUCLEOTIDE SEQUENCE</scope>
</reference>
<evidence type="ECO:0000313" key="3">
    <source>
        <dbReference type="Proteomes" id="UP000784294"/>
    </source>
</evidence>
<comment type="caution">
    <text evidence="2">The sequence shown here is derived from an EMBL/GenBank/DDBJ whole genome shotgun (WGS) entry which is preliminary data.</text>
</comment>
<evidence type="ECO:0000313" key="2">
    <source>
        <dbReference type="EMBL" id="VEL37036.1"/>
    </source>
</evidence>
<keyword evidence="3" id="KW-1185">Reference proteome</keyword>
<protein>
    <submittedName>
        <fullName evidence="2">Uncharacterized protein</fullName>
    </submittedName>
</protein>
<organism evidence="2 3">
    <name type="scientific">Protopolystoma xenopodis</name>
    <dbReference type="NCBI Taxonomy" id="117903"/>
    <lineage>
        <taxon>Eukaryota</taxon>
        <taxon>Metazoa</taxon>
        <taxon>Spiralia</taxon>
        <taxon>Lophotrochozoa</taxon>
        <taxon>Platyhelminthes</taxon>
        <taxon>Monogenea</taxon>
        <taxon>Polyopisthocotylea</taxon>
        <taxon>Polystomatidea</taxon>
        <taxon>Polystomatidae</taxon>
        <taxon>Protopolystoma</taxon>
    </lineage>
</organism>
<proteinExistence type="predicted"/>
<gene>
    <name evidence="2" type="ORF">PXEA_LOCUS30476</name>
</gene>
<feature type="compositionally biased region" description="Polar residues" evidence="1">
    <location>
        <begin position="99"/>
        <end position="115"/>
    </location>
</feature>
<accession>A0A3S5AT02</accession>
<sequence>MQRLRGWTLWKVISLRHGLESGAVSQSSPEYLLVSPETDFRVESLGRIPPHSYTLSPDWHTRNSISDTHTHTHTDEAQRVRTRWANATLHSPKPRPIHTLTTMPTGQHSTPTPVHTTPRADGLTRRSVGSRVRLSALVCGQACVLVVLASPTRRADLVGQTLKDGMG</sequence>
<evidence type="ECO:0000256" key="1">
    <source>
        <dbReference type="SAM" id="MobiDB-lite"/>
    </source>
</evidence>
<name>A0A3S5AT02_9PLAT</name>